<dbReference type="OrthoDB" id="5764172at2"/>
<keyword evidence="3" id="KW-1185">Reference proteome</keyword>
<gene>
    <name evidence="2" type="ORF">V22_17420</name>
</gene>
<proteinExistence type="predicted"/>
<sequence length="193" mass="20800" precursor="true">MPHDITRLVRRVVLATAGIAIACSAFAEEPAPVEIGDITLKVPASWESEEPSNRLRLAQFVIPSAEGVEEPTELVISFFGGGGGGIDANITRWIGQFSNEGRQVKVTKGTSDQGTYYLADLKGTYNKSIGPPFLRKTQAMPGSQMIAVILQVEGKGNYFLKLVGPAESVAPQIDKLRTAFGGDAESEREYELN</sequence>
<feature type="chain" id="PRO_5021817921" description="PsbP C-terminal domain-containing protein" evidence="1">
    <location>
        <begin position="28"/>
        <end position="193"/>
    </location>
</feature>
<dbReference type="Proteomes" id="UP000319976">
    <property type="component" value="Chromosome"/>
</dbReference>
<evidence type="ECO:0000313" key="2">
    <source>
        <dbReference type="EMBL" id="QDT64507.1"/>
    </source>
</evidence>
<protein>
    <recommendedName>
        <fullName evidence="4">PsbP C-terminal domain-containing protein</fullName>
    </recommendedName>
</protein>
<evidence type="ECO:0000256" key="1">
    <source>
        <dbReference type="SAM" id="SignalP"/>
    </source>
</evidence>
<name>A0A517T817_9PLAN</name>
<dbReference type="PROSITE" id="PS51257">
    <property type="entry name" value="PROKAR_LIPOPROTEIN"/>
    <property type="match status" value="1"/>
</dbReference>
<dbReference type="EMBL" id="CP036316">
    <property type="protein sequence ID" value="QDT64507.1"/>
    <property type="molecule type" value="Genomic_DNA"/>
</dbReference>
<evidence type="ECO:0008006" key="4">
    <source>
        <dbReference type="Google" id="ProtNLM"/>
    </source>
</evidence>
<keyword evidence="1" id="KW-0732">Signal</keyword>
<dbReference type="RefSeq" id="WP_145261721.1">
    <property type="nucleotide sequence ID" value="NZ_CP036316.1"/>
</dbReference>
<evidence type="ECO:0000313" key="3">
    <source>
        <dbReference type="Proteomes" id="UP000319976"/>
    </source>
</evidence>
<feature type="signal peptide" evidence="1">
    <location>
        <begin position="1"/>
        <end position="27"/>
    </location>
</feature>
<reference evidence="2 3" key="1">
    <citation type="submission" date="2019-02" db="EMBL/GenBank/DDBJ databases">
        <title>Deep-cultivation of Planctomycetes and their phenomic and genomic characterization uncovers novel biology.</title>
        <authorList>
            <person name="Wiegand S."/>
            <person name="Jogler M."/>
            <person name="Boedeker C."/>
            <person name="Pinto D."/>
            <person name="Vollmers J."/>
            <person name="Rivas-Marin E."/>
            <person name="Kohn T."/>
            <person name="Peeters S.H."/>
            <person name="Heuer A."/>
            <person name="Rast P."/>
            <person name="Oberbeckmann S."/>
            <person name="Bunk B."/>
            <person name="Jeske O."/>
            <person name="Meyerdierks A."/>
            <person name="Storesund J.E."/>
            <person name="Kallscheuer N."/>
            <person name="Luecker S."/>
            <person name="Lage O.M."/>
            <person name="Pohl T."/>
            <person name="Merkel B.J."/>
            <person name="Hornburger P."/>
            <person name="Mueller R.-W."/>
            <person name="Bruemmer F."/>
            <person name="Labrenz M."/>
            <person name="Spormann A.M."/>
            <person name="Op den Camp H."/>
            <person name="Overmann J."/>
            <person name="Amann R."/>
            <person name="Jetten M.S.M."/>
            <person name="Mascher T."/>
            <person name="Medema M.H."/>
            <person name="Devos D.P."/>
            <person name="Kaster A.-K."/>
            <person name="Ovreas L."/>
            <person name="Rohde M."/>
            <person name="Galperin M.Y."/>
            <person name="Jogler C."/>
        </authorList>
    </citation>
    <scope>NUCLEOTIDE SEQUENCE [LARGE SCALE GENOMIC DNA]</scope>
    <source>
        <strain evidence="2 3">V22</strain>
    </source>
</reference>
<organism evidence="2 3">
    <name type="scientific">Calycomorphotria hydatis</name>
    <dbReference type="NCBI Taxonomy" id="2528027"/>
    <lineage>
        <taxon>Bacteria</taxon>
        <taxon>Pseudomonadati</taxon>
        <taxon>Planctomycetota</taxon>
        <taxon>Planctomycetia</taxon>
        <taxon>Planctomycetales</taxon>
        <taxon>Planctomycetaceae</taxon>
        <taxon>Calycomorphotria</taxon>
    </lineage>
</organism>
<dbReference type="KEGG" id="chya:V22_17420"/>
<accession>A0A517T817</accession>
<dbReference type="AlphaFoldDB" id="A0A517T817"/>